<feature type="domain" description="Antitoxin Xre/MbcA/ParS-like toxin-binding" evidence="1">
    <location>
        <begin position="95"/>
        <end position="146"/>
    </location>
</feature>
<evidence type="ECO:0000259" key="1">
    <source>
        <dbReference type="Pfam" id="PF09722"/>
    </source>
</evidence>
<evidence type="ECO:0000313" key="4">
    <source>
        <dbReference type="Proteomes" id="UP000717752"/>
    </source>
</evidence>
<dbReference type="NCBIfam" id="TIGR02293">
    <property type="entry name" value="TAS_TIGR02293"/>
    <property type="match status" value="1"/>
</dbReference>
<sequence length="149" mass="16288">MSFTAYSDVARLLGIPSPTRSGADVSPLRLIERIEGGLPVESLLRIANSLAPNDIKFIYNVVPRATLNRRKAQSGNKLSADEGAKVTRIARVWSAAVDVWGSEESARAFLFRPHAMLEDKRPIDLVIQNELGAEMVLDILGRLKYGSAA</sequence>
<comment type="caution">
    <text evidence="3">The sequence shown here is derived from an EMBL/GenBank/DDBJ whole genome shotgun (WGS) entry which is preliminary data.</text>
</comment>
<accession>A0ABS7GZL0</accession>
<dbReference type="InterPro" id="IPR011979">
    <property type="entry name" value="Antitox_Xre"/>
</dbReference>
<organism evidence="3 4">
    <name type="scientific">Rhizobium mesosinicum</name>
    <dbReference type="NCBI Taxonomy" id="335017"/>
    <lineage>
        <taxon>Bacteria</taxon>
        <taxon>Pseudomonadati</taxon>
        <taxon>Pseudomonadota</taxon>
        <taxon>Alphaproteobacteria</taxon>
        <taxon>Hyphomicrobiales</taxon>
        <taxon>Rhizobiaceae</taxon>
        <taxon>Rhizobium/Agrobacterium group</taxon>
        <taxon>Rhizobium</taxon>
    </lineage>
</organism>
<dbReference type="Proteomes" id="UP000717752">
    <property type="component" value="Unassembled WGS sequence"/>
</dbReference>
<dbReference type="InterPro" id="IPR024467">
    <property type="entry name" value="Xre/MbcA/ParS-like_toxin-bd"/>
</dbReference>
<evidence type="ECO:0000259" key="2">
    <source>
        <dbReference type="Pfam" id="PF20432"/>
    </source>
</evidence>
<reference evidence="3 4" key="1">
    <citation type="journal article" date="2021" name="MBio">
        <title>Poor Competitiveness of Bradyrhizobium in Pigeon Pea Root Colonization in Indian Soils.</title>
        <authorList>
            <person name="Chalasani D."/>
            <person name="Basu A."/>
            <person name="Pullabhotla S.V.S.R.N."/>
            <person name="Jorrin B."/>
            <person name="Neal A.L."/>
            <person name="Poole P.S."/>
            <person name="Podile A.R."/>
            <person name="Tkacz A."/>
        </authorList>
    </citation>
    <scope>NUCLEOTIDE SEQUENCE [LARGE SCALE GENOMIC DNA]</scope>
    <source>
        <strain evidence="3 4">HU56</strain>
    </source>
</reference>
<dbReference type="EMBL" id="JAEUAK010000007">
    <property type="protein sequence ID" value="MBW9054549.1"/>
    <property type="molecule type" value="Genomic_DNA"/>
</dbReference>
<name>A0ABS7GZL0_9HYPH</name>
<proteinExistence type="predicted"/>
<feature type="domain" description="Antitoxin Xre-like helix-turn-helix" evidence="2">
    <location>
        <begin position="30"/>
        <end position="91"/>
    </location>
</feature>
<protein>
    <submittedName>
        <fullName evidence="3">DUF2384 domain-containing protein</fullName>
    </submittedName>
</protein>
<evidence type="ECO:0000313" key="3">
    <source>
        <dbReference type="EMBL" id="MBW9054549.1"/>
    </source>
</evidence>
<keyword evidence="4" id="KW-1185">Reference proteome</keyword>
<dbReference type="Pfam" id="PF09722">
    <property type="entry name" value="Xre_MbcA_ParS_C"/>
    <property type="match status" value="1"/>
</dbReference>
<gene>
    <name evidence="3" type="ORF">JNB85_19275</name>
</gene>
<dbReference type="RefSeq" id="WP_220335910.1">
    <property type="nucleotide sequence ID" value="NZ_JAEUAK010000007.1"/>
</dbReference>
<dbReference type="InterPro" id="IPR046847">
    <property type="entry name" value="Xre-like_HTH"/>
</dbReference>
<dbReference type="Pfam" id="PF20432">
    <property type="entry name" value="Xre-like-HTH"/>
    <property type="match status" value="1"/>
</dbReference>